<accession>A0ACC1C5S4</accession>
<proteinExistence type="predicted"/>
<keyword evidence="2" id="KW-1185">Reference proteome</keyword>
<sequence>MWCSVFLISSFITEQKEKLTEVEQQLKKAEAAQRRRMQVEKANRENEAEAIRKILGQDSGREKRKAQNKKRREAMAQVEKAANALMLASSTIRWVMGPTGTVVTFPKDMGLPSIFESKPCSYPPPRENCAGPSCSNPYKYRDSKSKLPLCSLQCYKAVQEKLQAETTC</sequence>
<name>A0ACC1C5S4_9ROSI</name>
<protein>
    <submittedName>
        <fullName evidence="1">Uncharacterized protein</fullName>
    </submittedName>
</protein>
<organism evidence="1 2">
    <name type="scientific">Pistacia atlantica</name>
    <dbReference type="NCBI Taxonomy" id="434234"/>
    <lineage>
        <taxon>Eukaryota</taxon>
        <taxon>Viridiplantae</taxon>
        <taxon>Streptophyta</taxon>
        <taxon>Embryophyta</taxon>
        <taxon>Tracheophyta</taxon>
        <taxon>Spermatophyta</taxon>
        <taxon>Magnoliopsida</taxon>
        <taxon>eudicotyledons</taxon>
        <taxon>Gunneridae</taxon>
        <taxon>Pentapetalae</taxon>
        <taxon>rosids</taxon>
        <taxon>malvids</taxon>
        <taxon>Sapindales</taxon>
        <taxon>Anacardiaceae</taxon>
        <taxon>Pistacia</taxon>
    </lineage>
</organism>
<dbReference type="Proteomes" id="UP001164250">
    <property type="component" value="Chromosome 1"/>
</dbReference>
<evidence type="ECO:0000313" key="2">
    <source>
        <dbReference type="Proteomes" id="UP001164250"/>
    </source>
</evidence>
<reference evidence="2" key="1">
    <citation type="journal article" date="2023" name="G3 (Bethesda)">
        <title>Genome assembly and association tests identify interacting loci associated with vigor, precocity, and sex in interspecific pistachio rootstocks.</title>
        <authorList>
            <person name="Palmer W."/>
            <person name="Jacygrad E."/>
            <person name="Sagayaradj S."/>
            <person name="Cavanaugh K."/>
            <person name="Han R."/>
            <person name="Bertier L."/>
            <person name="Beede B."/>
            <person name="Kafkas S."/>
            <person name="Golino D."/>
            <person name="Preece J."/>
            <person name="Michelmore R."/>
        </authorList>
    </citation>
    <scope>NUCLEOTIDE SEQUENCE [LARGE SCALE GENOMIC DNA]</scope>
</reference>
<comment type="caution">
    <text evidence="1">The sequence shown here is derived from an EMBL/GenBank/DDBJ whole genome shotgun (WGS) entry which is preliminary data.</text>
</comment>
<gene>
    <name evidence="1" type="ORF">Patl1_00873</name>
</gene>
<dbReference type="EMBL" id="CM047897">
    <property type="protein sequence ID" value="KAJ0111068.1"/>
    <property type="molecule type" value="Genomic_DNA"/>
</dbReference>
<evidence type="ECO:0000313" key="1">
    <source>
        <dbReference type="EMBL" id="KAJ0111068.1"/>
    </source>
</evidence>